<feature type="transmembrane region" description="Helical" evidence="1">
    <location>
        <begin position="81"/>
        <end position="103"/>
    </location>
</feature>
<accession>A0A226E208</accession>
<proteinExistence type="predicted"/>
<dbReference type="EMBL" id="LNIX01000008">
    <property type="protein sequence ID" value="OXA51064.1"/>
    <property type="molecule type" value="Genomic_DNA"/>
</dbReference>
<gene>
    <name evidence="2" type="ORF">Fcan01_14674</name>
</gene>
<feature type="transmembrane region" description="Helical" evidence="1">
    <location>
        <begin position="115"/>
        <end position="136"/>
    </location>
</feature>
<name>A0A226E208_FOLCA</name>
<dbReference type="OrthoDB" id="6592556at2759"/>
<keyword evidence="1" id="KW-1133">Transmembrane helix</keyword>
<feature type="transmembrane region" description="Helical" evidence="1">
    <location>
        <begin position="7"/>
        <end position="27"/>
    </location>
</feature>
<dbReference type="PANTHER" id="PTHR36692">
    <property type="entry name" value="PROTEIN SNAKESKIN"/>
    <property type="match status" value="1"/>
</dbReference>
<organism evidence="2 3">
    <name type="scientific">Folsomia candida</name>
    <name type="common">Springtail</name>
    <dbReference type="NCBI Taxonomy" id="158441"/>
    <lineage>
        <taxon>Eukaryota</taxon>
        <taxon>Metazoa</taxon>
        <taxon>Ecdysozoa</taxon>
        <taxon>Arthropoda</taxon>
        <taxon>Hexapoda</taxon>
        <taxon>Collembola</taxon>
        <taxon>Entomobryomorpha</taxon>
        <taxon>Isotomoidea</taxon>
        <taxon>Isotomidae</taxon>
        <taxon>Proisotominae</taxon>
        <taxon>Folsomia</taxon>
    </lineage>
</organism>
<keyword evidence="1" id="KW-0472">Membrane</keyword>
<keyword evidence="1" id="KW-0812">Transmembrane</keyword>
<dbReference type="GO" id="GO:0019991">
    <property type="term" value="P:septate junction assembly"/>
    <property type="evidence" value="ECO:0007669"/>
    <property type="project" value="InterPro"/>
</dbReference>
<keyword evidence="3" id="KW-1185">Reference proteome</keyword>
<dbReference type="PANTHER" id="PTHR36692:SF3">
    <property type="entry name" value="PROTEIN SNAKESKIN"/>
    <property type="match status" value="1"/>
</dbReference>
<evidence type="ECO:0000256" key="1">
    <source>
        <dbReference type="SAM" id="Phobius"/>
    </source>
</evidence>
<dbReference type="Proteomes" id="UP000198287">
    <property type="component" value="Unassembled WGS sequence"/>
</dbReference>
<evidence type="ECO:0000313" key="2">
    <source>
        <dbReference type="EMBL" id="OXA51064.1"/>
    </source>
</evidence>
<protein>
    <submittedName>
        <fullName evidence="2">Uncharacterized protein</fullName>
    </submittedName>
</protein>
<evidence type="ECO:0000313" key="3">
    <source>
        <dbReference type="Proteomes" id="UP000198287"/>
    </source>
</evidence>
<comment type="caution">
    <text evidence="2">The sequence shown here is derived from an EMBL/GenBank/DDBJ whole genome shotgun (WGS) entry which is preliminary data.</text>
</comment>
<feature type="transmembrane region" description="Helical" evidence="1">
    <location>
        <begin position="47"/>
        <end position="69"/>
    </location>
</feature>
<dbReference type="InterPro" id="IPR038976">
    <property type="entry name" value="Ssk"/>
</dbReference>
<dbReference type="OMA" id="TWNLNED"/>
<reference evidence="2 3" key="1">
    <citation type="submission" date="2015-12" db="EMBL/GenBank/DDBJ databases">
        <title>The genome of Folsomia candida.</title>
        <authorList>
            <person name="Faddeeva A."/>
            <person name="Derks M.F."/>
            <person name="Anvar Y."/>
            <person name="Smit S."/>
            <person name="Van Straalen N."/>
            <person name="Roelofs D."/>
        </authorList>
    </citation>
    <scope>NUCLEOTIDE SEQUENCE [LARGE SCALE GENOMIC DNA]</scope>
    <source>
        <strain evidence="2 3">VU population</strain>
        <tissue evidence="2">Whole body</tissue>
    </source>
</reference>
<sequence>MAISHHASTFVKLLKLLINVVVLVLYRNGDEGYFMGSSYNKNHDAEALASGVFIGFLIYNFAGLIAAFVDSKSGNQSITEGLMNFTGAVLWVTTGGVVLQFWLRFIPANHFTETNPSAVGIAMGCLCVINAAVYLADTVLSYANYRSLE</sequence>
<dbReference type="GO" id="GO:0005886">
    <property type="term" value="C:plasma membrane"/>
    <property type="evidence" value="ECO:0007669"/>
    <property type="project" value="TreeGrafter"/>
</dbReference>
<dbReference type="AlphaFoldDB" id="A0A226E208"/>